<dbReference type="InterPro" id="IPR046886">
    <property type="entry name" value="RsmE_MTase_dom"/>
</dbReference>
<dbReference type="CDD" id="cd18084">
    <property type="entry name" value="RsmE-like"/>
    <property type="match status" value="1"/>
</dbReference>
<evidence type="ECO:0000256" key="10">
    <source>
        <dbReference type="ARBA" id="ARBA00025699"/>
    </source>
</evidence>
<evidence type="ECO:0000259" key="14">
    <source>
        <dbReference type="Pfam" id="PF20260"/>
    </source>
</evidence>
<dbReference type="PANTHER" id="PTHR30027:SF3">
    <property type="entry name" value="16S RRNA (URACIL(1498)-N(3))-METHYLTRANSFERASE"/>
    <property type="match status" value="1"/>
</dbReference>
<dbReference type="InterPro" id="IPR046887">
    <property type="entry name" value="RsmE_PUA-like"/>
</dbReference>
<organism evidence="15 16">
    <name type="scientific">Aciduricibacillus chroicocephali</name>
    <dbReference type="NCBI Taxonomy" id="3054939"/>
    <lineage>
        <taxon>Bacteria</taxon>
        <taxon>Bacillati</taxon>
        <taxon>Bacillota</taxon>
        <taxon>Bacilli</taxon>
        <taxon>Bacillales</taxon>
        <taxon>Bacillaceae</taxon>
        <taxon>Aciduricibacillus</taxon>
    </lineage>
</organism>
<feature type="domain" description="Ribosomal RNA small subunit methyltransferase E PUA-like" evidence="14">
    <location>
        <begin position="19"/>
        <end position="61"/>
    </location>
</feature>
<comment type="similarity">
    <text evidence="2 12">Belongs to the RNA methyltransferase RsmE family.</text>
</comment>
<keyword evidence="16" id="KW-1185">Reference proteome</keyword>
<dbReference type="InterPro" id="IPR006700">
    <property type="entry name" value="RsmE"/>
</dbReference>
<proteinExistence type="inferred from homology"/>
<dbReference type="Proteomes" id="UP001180087">
    <property type="component" value="Chromosome"/>
</dbReference>
<evidence type="ECO:0000256" key="1">
    <source>
        <dbReference type="ARBA" id="ARBA00004496"/>
    </source>
</evidence>
<dbReference type="EMBL" id="CP129113">
    <property type="protein sequence ID" value="WLV23606.1"/>
    <property type="molecule type" value="Genomic_DNA"/>
</dbReference>
<accession>A0ABY9KS78</accession>
<evidence type="ECO:0000256" key="3">
    <source>
        <dbReference type="ARBA" id="ARBA00012328"/>
    </source>
</evidence>
<dbReference type="Pfam" id="PF04452">
    <property type="entry name" value="Methyltrans_RNA"/>
    <property type="match status" value="1"/>
</dbReference>
<protein>
    <recommendedName>
        <fullName evidence="4 12">Ribosomal RNA small subunit methyltransferase E</fullName>
        <ecNumber evidence="3 12">2.1.1.193</ecNumber>
    </recommendedName>
</protein>
<dbReference type="InterPro" id="IPR015947">
    <property type="entry name" value="PUA-like_sf"/>
</dbReference>
<gene>
    <name evidence="15" type="ORF">QR721_08075</name>
</gene>
<dbReference type="GO" id="GO:0008168">
    <property type="term" value="F:methyltransferase activity"/>
    <property type="evidence" value="ECO:0007669"/>
    <property type="project" value="UniProtKB-KW"/>
</dbReference>
<dbReference type="PIRSF" id="PIRSF015601">
    <property type="entry name" value="MTase_slr0722"/>
    <property type="match status" value="1"/>
</dbReference>
<comment type="function">
    <text evidence="10 12">Specifically methylates the N3 position of the uracil ring of uridine 1498 (m3U1498) in 16S rRNA. Acts on the fully assembled 30S ribosomal subunit.</text>
</comment>
<dbReference type="NCBIfam" id="NF008691">
    <property type="entry name" value="PRK11713.1-4"/>
    <property type="match status" value="1"/>
</dbReference>
<dbReference type="EC" id="2.1.1.193" evidence="3 12"/>
<keyword evidence="8 12" id="KW-0808">Transferase</keyword>
<evidence type="ECO:0000256" key="2">
    <source>
        <dbReference type="ARBA" id="ARBA00005528"/>
    </source>
</evidence>
<feature type="domain" description="Ribosomal RNA small subunit methyltransferase E methyltransferase" evidence="13">
    <location>
        <begin position="73"/>
        <end position="242"/>
    </location>
</feature>
<evidence type="ECO:0000256" key="5">
    <source>
        <dbReference type="ARBA" id="ARBA00022490"/>
    </source>
</evidence>
<dbReference type="InterPro" id="IPR029026">
    <property type="entry name" value="tRNA_m1G_MTases_N"/>
</dbReference>
<evidence type="ECO:0000256" key="9">
    <source>
        <dbReference type="ARBA" id="ARBA00022691"/>
    </source>
</evidence>
<keyword evidence="5 12" id="KW-0963">Cytoplasm</keyword>
<dbReference type="PANTHER" id="PTHR30027">
    <property type="entry name" value="RIBOSOMAL RNA SMALL SUBUNIT METHYLTRANSFERASE E"/>
    <property type="match status" value="1"/>
</dbReference>
<evidence type="ECO:0000313" key="15">
    <source>
        <dbReference type="EMBL" id="WLV23606.1"/>
    </source>
</evidence>
<dbReference type="NCBIfam" id="TIGR00046">
    <property type="entry name" value="RsmE family RNA methyltransferase"/>
    <property type="match status" value="1"/>
</dbReference>
<keyword evidence="7 12" id="KW-0489">Methyltransferase</keyword>
<dbReference type="SUPFAM" id="SSF75217">
    <property type="entry name" value="alpha/beta knot"/>
    <property type="match status" value="1"/>
</dbReference>
<evidence type="ECO:0000256" key="7">
    <source>
        <dbReference type="ARBA" id="ARBA00022603"/>
    </source>
</evidence>
<dbReference type="InterPro" id="IPR029028">
    <property type="entry name" value="Alpha/beta_knot_MTases"/>
</dbReference>
<evidence type="ECO:0000256" key="12">
    <source>
        <dbReference type="PIRNR" id="PIRNR015601"/>
    </source>
</evidence>
<keyword evidence="9 12" id="KW-0949">S-adenosyl-L-methionine</keyword>
<dbReference type="RefSeq" id="WP_348025782.1">
    <property type="nucleotide sequence ID" value="NZ_CP129113.1"/>
</dbReference>
<comment type="subcellular location">
    <subcellularLocation>
        <location evidence="1 12">Cytoplasm</location>
    </subcellularLocation>
</comment>
<dbReference type="Gene3D" id="3.40.1280.10">
    <property type="match status" value="1"/>
</dbReference>
<name>A0ABY9KS78_9BACI</name>
<evidence type="ECO:0000256" key="11">
    <source>
        <dbReference type="ARBA" id="ARBA00047944"/>
    </source>
</evidence>
<evidence type="ECO:0000256" key="8">
    <source>
        <dbReference type="ARBA" id="ARBA00022679"/>
    </source>
</evidence>
<dbReference type="Gene3D" id="2.40.240.20">
    <property type="entry name" value="Hypothetical PUA domain-like, domain 1"/>
    <property type="match status" value="1"/>
</dbReference>
<evidence type="ECO:0000256" key="6">
    <source>
        <dbReference type="ARBA" id="ARBA00022552"/>
    </source>
</evidence>
<evidence type="ECO:0000256" key="4">
    <source>
        <dbReference type="ARBA" id="ARBA00013673"/>
    </source>
</evidence>
<dbReference type="SUPFAM" id="SSF88697">
    <property type="entry name" value="PUA domain-like"/>
    <property type="match status" value="1"/>
</dbReference>
<keyword evidence="6 12" id="KW-0698">rRNA processing</keyword>
<dbReference type="GO" id="GO:0032259">
    <property type="term" value="P:methylation"/>
    <property type="evidence" value="ECO:0007669"/>
    <property type="project" value="UniProtKB-KW"/>
</dbReference>
<sequence>MQRYFVPESSWSGDKVIVKGNDARHISRVMRMKPGDKVFCNHPDGRAALCMILTLRDTFIELLVEQWMEQSAEMPVHVTIAQAIPKGDKFELVLQKGTELGAGAFIPFQADRSVAVWDEKKIDKKQPRFDKIVKEASEQSHRNHVPAVEPPVSSTQLAELSKEYDIAAFAYEEEARSEVHHSFAKVLHETRPGMRMLICIGPEGGYSDREVELFKEAGMKPVRLGPRILRTETAALYALAGISYHLEELRC</sequence>
<reference evidence="15" key="1">
    <citation type="submission" date="2023-06" db="EMBL/GenBank/DDBJ databases">
        <title>A Treasure from Seagulls: Isolation and Description of Aciduricobacillus qingdaonensis gen. nov., sp. nov., a Rare Obligately Uric Acid-utilizing Member in the Family Bacillaceae.</title>
        <authorList>
            <person name="Liu W."/>
            <person name="Wang B."/>
        </authorList>
    </citation>
    <scope>NUCLEOTIDE SEQUENCE</scope>
    <source>
        <strain evidence="15">44XB</strain>
    </source>
</reference>
<dbReference type="Pfam" id="PF20260">
    <property type="entry name" value="PUA_4"/>
    <property type="match status" value="1"/>
</dbReference>
<evidence type="ECO:0000313" key="16">
    <source>
        <dbReference type="Proteomes" id="UP001180087"/>
    </source>
</evidence>
<evidence type="ECO:0000259" key="13">
    <source>
        <dbReference type="Pfam" id="PF04452"/>
    </source>
</evidence>
<comment type="catalytic activity">
    <reaction evidence="11 12">
        <text>uridine(1498) in 16S rRNA + S-adenosyl-L-methionine = N(3)-methyluridine(1498) in 16S rRNA + S-adenosyl-L-homocysteine + H(+)</text>
        <dbReference type="Rhea" id="RHEA:42920"/>
        <dbReference type="Rhea" id="RHEA-COMP:10283"/>
        <dbReference type="Rhea" id="RHEA-COMP:10284"/>
        <dbReference type="ChEBI" id="CHEBI:15378"/>
        <dbReference type="ChEBI" id="CHEBI:57856"/>
        <dbReference type="ChEBI" id="CHEBI:59789"/>
        <dbReference type="ChEBI" id="CHEBI:65315"/>
        <dbReference type="ChEBI" id="CHEBI:74502"/>
        <dbReference type="EC" id="2.1.1.193"/>
    </reaction>
</comment>